<comment type="catalytic activity">
    <reaction evidence="4">
        <text>a 2'-deoxyadenosine in DNA + S-adenosyl-L-methionine = an N(6)-methyl-2'-deoxyadenosine in DNA + S-adenosyl-L-homocysteine + H(+)</text>
        <dbReference type="Rhea" id="RHEA:15197"/>
        <dbReference type="Rhea" id="RHEA-COMP:12418"/>
        <dbReference type="Rhea" id="RHEA-COMP:12419"/>
        <dbReference type="ChEBI" id="CHEBI:15378"/>
        <dbReference type="ChEBI" id="CHEBI:57856"/>
        <dbReference type="ChEBI" id="CHEBI:59789"/>
        <dbReference type="ChEBI" id="CHEBI:90615"/>
        <dbReference type="ChEBI" id="CHEBI:90616"/>
        <dbReference type="EC" id="2.1.1.72"/>
    </reaction>
</comment>
<dbReference type="InterPro" id="IPR029063">
    <property type="entry name" value="SAM-dependent_MTases_sf"/>
</dbReference>
<dbReference type="Gene3D" id="3.40.50.150">
    <property type="entry name" value="Vaccinia Virus protein VP39"/>
    <property type="match status" value="2"/>
</dbReference>
<proteinExistence type="predicted"/>
<keyword evidence="2 7" id="KW-0489">Methyltransferase</keyword>
<keyword evidence="3" id="KW-0808">Transferase</keyword>
<protein>
    <recommendedName>
        <fullName evidence="1">site-specific DNA-methyltransferase (adenine-specific)</fullName>
        <ecNumber evidence="1">2.1.1.72</ecNumber>
    </recommendedName>
</protein>
<dbReference type="GO" id="GO:0032259">
    <property type="term" value="P:methylation"/>
    <property type="evidence" value="ECO:0007669"/>
    <property type="project" value="UniProtKB-KW"/>
</dbReference>
<dbReference type="PANTHER" id="PTHR33841">
    <property type="entry name" value="DNA METHYLTRANSFERASE YEEA-RELATED"/>
    <property type="match status" value="1"/>
</dbReference>
<evidence type="ECO:0000256" key="4">
    <source>
        <dbReference type="ARBA" id="ARBA00047942"/>
    </source>
</evidence>
<gene>
    <name evidence="7" type="ORF">M3M28_07750</name>
</gene>
<evidence type="ECO:0000313" key="7">
    <source>
        <dbReference type="EMBL" id="UQN13961.1"/>
    </source>
</evidence>
<sequence>MADDALIIGESWLSEHFFTTDSKSESFRAEVVKRHKLWKATEDDGHESARSRFKSHRAALVDAFSKLGQAQADARDEPARTPSPSTAADLDALLYDTLAAAMGANTGFVEQRREGPVRWLHDEGVEAPFLAIVKALPADSVDELLRKGNGAEQHQLAEPFAPRDDENHPIHAVPKLLSHIFQIEEVPYAIVFAGGWLLVTDRERWPEGRYLAVDLQLVIERNDTKQAGELDRTIAAIAVESFESAGLENSGTPWWTEVIEASKKHAVGVSEDLREGVRLSIEDIANEVVRRRAAQGLEPLPKQQAQPLAVQSLRYLYRILFLLYAEASPELEVLPVGSPEYGEGYSVDRLRDLALVELESTRAREATHIYASLGMLFRLIDTGHGERSNKKDEHLVDGLSFHSLRADLFRPEAIALIDEVGLGDGAMTRILARLLLSKQQKGQDRGFISYADLGINQLGAVYEGLMSYTGFFAEDDLYEVAKNGDASKGSWVVPVTRASHLDDNDFVMTENELTGVLEKVVHRRGTFVYRLSGRARQQSASYYTPEVLTKFTVSQALAELLDQNDTVTTADEILKLTVCEPALGSGAFAIEATRQLAAEYLKRKQAETGITIEPEQYPQELQRVKAHIALHQVYGVDLNATAVELAEISLWLDTMLKGLDAPWFGLHLRRGNSLIGARRAMYAPGDLKKRAWLKTEPTEISATSLADDLRDERLASQTSGKIFHFLLPADGWAAAAENAEVKKLTPDGAKALRDWRKTVTKQPEKKQVDTLLNLSMRVERMWQFVVRRLEIAETEARRHIELFGQESRAEKSDAVSREEIQRKLDDPNGAYQRLRLVMNAWCALWFWPVPIGERNDVPPSFEQWVDALQQILGVHAEVPARARAQGQTGLHIGTDWHTLGESEQLDLDFAGAVDINEVVKEHPWLKVVREVSDAQGFFHWDLDFASLMATHGGFDLQVGNPPWVRPRTDIEALYAEADPWWQLNPKATQQQKAIKRGEALGMLGMPELVADGVGDVISTSTFVGSRNEYSPLAGLQPDLYRCFMVSTWRHSSMKGAASLVHPDSHMTDVKAGKFRAQTYSRLRRHWHFVNELKLFTEVGDLMTYGVHTYATSRKTSFLNAVSLYHPETVERSLSHDGSGEEPGLKDPEGNWDLRPHSARITTVDESVLHTWRDVLGDAEVPILESPMVYTVTSSLQTVLEKLVDQPRLGSLGLEWSGGWHETIDRRKGRFDVEWGPAKSWDDVILQGVHLHVANPFFKWPNETLKSKADWTRVDLEMLGIDSLPVTSYKPIRDASYDAQYTHWDGQNARNFFRFAWRNMAANTGERTLIGAIVPPGVAHVNAVTTVGATQGESLSKLYMAGVFAVSILSDFQVRLVPKGNIWTSVFNRITFSDIEILRTELFWRFGRLVSVTSAYEDFWQANAGPANWAIQPWWHDAASLENASISRWNTGVPLRLDAERRQALLEIDAIVALSLGISADELCTIYRTQFPVLYGYDKNKYVYDMNGREVPGELVREWRKRGDDLKQDELYAQNVAGNYVQYELPFRTLDREAEMREAYAYFEKKLQES</sequence>
<dbReference type="InterPro" id="IPR046816">
    <property type="entry name" value="MmeI_Mtase"/>
</dbReference>
<feature type="region of interest" description="Disordered" evidence="5">
    <location>
        <begin position="1131"/>
        <end position="1152"/>
    </location>
</feature>
<evidence type="ECO:0000259" key="6">
    <source>
        <dbReference type="Pfam" id="PF20473"/>
    </source>
</evidence>
<evidence type="ECO:0000256" key="5">
    <source>
        <dbReference type="SAM" id="MobiDB-lite"/>
    </source>
</evidence>
<dbReference type="GO" id="GO:0008168">
    <property type="term" value="F:methyltransferase activity"/>
    <property type="evidence" value="ECO:0007669"/>
    <property type="project" value="UniProtKB-KW"/>
</dbReference>
<organism evidence="7">
    <name type="scientific">Gulosibacter sediminis</name>
    <dbReference type="NCBI Taxonomy" id="1729695"/>
    <lineage>
        <taxon>Bacteria</taxon>
        <taxon>Bacillati</taxon>
        <taxon>Actinomycetota</taxon>
        <taxon>Actinomycetes</taxon>
        <taxon>Micrococcales</taxon>
        <taxon>Microbacteriaceae</taxon>
        <taxon>Gulosibacter</taxon>
    </lineage>
</organism>
<evidence type="ECO:0000256" key="3">
    <source>
        <dbReference type="ARBA" id="ARBA00022679"/>
    </source>
</evidence>
<name>A0ABY4MX49_9MICO</name>
<dbReference type="Pfam" id="PF20473">
    <property type="entry name" value="MmeI_Mtase"/>
    <property type="match status" value="1"/>
</dbReference>
<dbReference type="InterPro" id="IPR050953">
    <property type="entry name" value="N4_N6_ade-DNA_methylase"/>
</dbReference>
<dbReference type="EC" id="2.1.1.72" evidence="1"/>
<reference evidence="7" key="1">
    <citation type="submission" date="2022-05" db="EMBL/GenBank/DDBJ databases">
        <title>Complete genome sequence of toluene-degrading Gulosibacter sediminis strain ACHW.36C.</title>
        <authorList>
            <person name="Wai A.C."/>
            <person name="Lai G.K."/>
            <person name="Griffin S.D."/>
            <person name="Leung F.C."/>
        </authorList>
    </citation>
    <scope>NUCLEOTIDE SEQUENCE [LARGE SCALE GENOMIC DNA]</scope>
    <source>
        <strain evidence="7">ACHW.36C</strain>
    </source>
</reference>
<dbReference type="SUPFAM" id="SSF53335">
    <property type="entry name" value="S-adenosyl-L-methionine-dependent methyltransferases"/>
    <property type="match status" value="1"/>
</dbReference>
<feature type="domain" description="MmeI-like DNA-methyltransferase" evidence="6">
    <location>
        <begin position="570"/>
        <end position="652"/>
    </location>
</feature>
<dbReference type="PANTHER" id="PTHR33841:SF1">
    <property type="entry name" value="DNA METHYLTRANSFERASE A"/>
    <property type="match status" value="1"/>
</dbReference>
<evidence type="ECO:0000256" key="1">
    <source>
        <dbReference type="ARBA" id="ARBA00011900"/>
    </source>
</evidence>
<accession>A0ABY4MX49</accession>
<dbReference type="EMBL" id="CP097160">
    <property type="protein sequence ID" value="UQN13961.1"/>
    <property type="molecule type" value="Genomic_DNA"/>
</dbReference>
<evidence type="ECO:0000256" key="2">
    <source>
        <dbReference type="ARBA" id="ARBA00022603"/>
    </source>
</evidence>